<keyword evidence="1" id="KW-0812">Transmembrane</keyword>
<keyword evidence="1" id="KW-0472">Membrane</keyword>
<dbReference type="Gene3D" id="3.90.226.10">
    <property type="entry name" value="2-enoyl-CoA Hydratase, Chain A, domain 1"/>
    <property type="match status" value="1"/>
</dbReference>
<dbReference type="EMBL" id="JADFTS010000003">
    <property type="protein sequence ID" value="KAF9616562.1"/>
    <property type="molecule type" value="Genomic_DNA"/>
</dbReference>
<feature type="transmembrane region" description="Helical" evidence="1">
    <location>
        <begin position="21"/>
        <end position="46"/>
    </location>
</feature>
<dbReference type="OrthoDB" id="849160at2759"/>
<dbReference type="PANTHER" id="PTHR45728:SF3">
    <property type="entry name" value="ACETYL-COA CARBOXYLASE"/>
    <property type="match status" value="1"/>
</dbReference>
<dbReference type="PANTHER" id="PTHR45728">
    <property type="entry name" value="ACETYL-COA CARBOXYLASE, ISOFORM A"/>
    <property type="match status" value="1"/>
</dbReference>
<protein>
    <submittedName>
        <fullName evidence="2">Uncharacterized protein</fullName>
    </submittedName>
</protein>
<dbReference type="AlphaFoldDB" id="A0A835IHH0"/>
<sequence>MLCKSRSRSRLKRLLPIYTQIATRFASYMILLGMAAKGVIGEVVIWKDSRSFFYKRLNRRRKSHWSRLLEMQLVMNCLIDREGLDQEMVPCVKIHEVEDDRG</sequence>
<reference evidence="2 3" key="1">
    <citation type="submission" date="2020-10" db="EMBL/GenBank/DDBJ databases">
        <title>The Coptis chinensis genome and diversification of protoberbering-type alkaloids.</title>
        <authorList>
            <person name="Wang B."/>
            <person name="Shu S."/>
            <person name="Song C."/>
            <person name="Liu Y."/>
        </authorList>
    </citation>
    <scope>NUCLEOTIDE SEQUENCE [LARGE SCALE GENOMIC DNA]</scope>
    <source>
        <strain evidence="2">HL-2020</strain>
        <tissue evidence="2">Leaf</tissue>
    </source>
</reference>
<evidence type="ECO:0000313" key="3">
    <source>
        <dbReference type="Proteomes" id="UP000631114"/>
    </source>
</evidence>
<accession>A0A835IHH0</accession>
<organism evidence="2 3">
    <name type="scientific">Coptis chinensis</name>
    <dbReference type="NCBI Taxonomy" id="261450"/>
    <lineage>
        <taxon>Eukaryota</taxon>
        <taxon>Viridiplantae</taxon>
        <taxon>Streptophyta</taxon>
        <taxon>Embryophyta</taxon>
        <taxon>Tracheophyta</taxon>
        <taxon>Spermatophyta</taxon>
        <taxon>Magnoliopsida</taxon>
        <taxon>Ranunculales</taxon>
        <taxon>Ranunculaceae</taxon>
        <taxon>Coptidoideae</taxon>
        <taxon>Coptis</taxon>
    </lineage>
</organism>
<gene>
    <name evidence="2" type="ORF">IFM89_030329</name>
</gene>
<evidence type="ECO:0000313" key="2">
    <source>
        <dbReference type="EMBL" id="KAF9616562.1"/>
    </source>
</evidence>
<dbReference type="GO" id="GO:0006633">
    <property type="term" value="P:fatty acid biosynthetic process"/>
    <property type="evidence" value="ECO:0007669"/>
    <property type="project" value="TreeGrafter"/>
</dbReference>
<keyword evidence="3" id="KW-1185">Reference proteome</keyword>
<dbReference type="GO" id="GO:0003989">
    <property type="term" value="F:acetyl-CoA carboxylase activity"/>
    <property type="evidence" value="ECO:0007669"/>
    <property type="project" value="InterPro"/>
</dbReference>
<evidence type="ECO:0000256" key="1">
    <source>
        <dbReference type="SAM" id="Phobius"/>
    </source>
</evidence>
<dbReference type="Proteomes" id="UP000631114">
    <property type="component" value="Unassembled WGS sequence"/>
</dbReference>
<comment type="caution">
    <text evidence="2">The sequence shown here is derived from an EMBL/GenBank/DDBJ whole genome shotgun (WGS) entry which is preliminary data.</text>
</comment>
<proteinExistence type="predicted"/>
<keyword evidence="1" id="KW-1133">Transmembrane helix</keyword>
<name>A0A835IHH0_9MAGN</name>
<dbReference type="InterPro" id="IPR029045">
    <property type="entry name" value="ClpP/crotonase-like_dom_sf"/>
</dbReference>
<dbReference type="InterPro" id="IPR049076">
    <property type="entry name" value="ACCA"/>
</dbReference>
<dbReference type="SUPFAM" id="SSF52096">
    <property type="entry name" value="ClpP/crotonase"/>
    <property type="match status" value="1"/>
</dbReference>